<dbReference type="InterPro" id="IPR014031">
    <property type="entry name" value="Ketoacyl_synth_C"/>
</dbReference>
<organism evidence="11 12">
    <name type="scientific">Clonostachys solani</name>
    <dbReference type="NCBI Taxonomy" id="160281"/>
    <lineage>
        <taxon>Eukaryota</taxon>
        <taxon>Fungi</taxon>
        <taxon>Dikarya</taxon>
        <taxon>Ascomycota</taxon>
        <taxon>Pezizomycotina</taxon>
        <taxon>Sordariomycetes</taxon>
        <taxon>Hypocreomycetidae</taxon>
        <taxon>Hypocreales</taxon>
        <taxon>Bionectriaceae</taxon>
        <taxon>Clonostachys</taxon>
    </lineage>
</organism>
<dbReference type="InterPro" id="IPR036736">
    <property type="entry name" value="ACP-like_sf"/>
</dbReference>
<dbReference type="InterPro" id="IPR014043">
    <property type="entry name" value="Acyl_transferase_dom"/>
</dbReference>
<dbReference type="SUPFAM" id="SSF51735">
    <property type="entry name" value="NAD(P)-binding Rossmann-fold domains"/>
    <property type="match status" value="2"/>
</dbReference>
<evidence type="ECO:0000259" key="8">
    <source>
        <dbReference type="PROSITE" id="PS50075"/>
    </source>
</evidence>
<dbReference type="GO" id="GO:0004315">
    <property type="term" value="F:3-oxoacyl-[acyl-carrier-protein] synthase activity"/>
    <property type="evidence" value="ECO:0007669"/>
    <property type="project" value="InterPro"/>
</dbReference>
<dbReference type="Gene3D" id="3.40.366.10">
    <property type="entry name" value="Malonyl-Coenzyme A Acyl Carrier Protein, domain 2"/>
    <property type="match status" value="1"/>
</dbReference>
<dbReference type="Pfam" id="PF14765">
    <property type="entry name" value="PS-DH"/>
    <property type="match status" value="1"/>
</dbReference>
<evidence type="ECO:0000259" key="9">
    <source>
        <dbReference type="PROSITE" id="PS52004"/>
    </source>
</evidence>
<feature type="active site" description="Proton acceptor; for dehydratase activity" evidence="6">
    <location>
        <position position="973"/>
    </location>
</feature>
<dbReference type="SMART" id="SM00825">
    <property type="entry name" value="PKS_KS"/>
    <property type="match status" value="1"/>
</dbReference>
<keyword evidence="2" id="KW-0597">Phosphoprotein</keyword>
<dbReference type="InterPro" id="IPR016039">
    <property type="entry name" value="Thiolase-like"/>
</dbReference>
<comment type="caution">
    <text evidence="11">The sequence shown here is derived from an EMBL/GenBank/DDBJ whole genome shotgun (WGS) entry which is preliminary data.</text>
</comment>
<dbReference type="Pfam" id="PF08659">
    <property type="entry name" value="KR"/>
    <property type="match status" value="1"/>
</dbReference>
<dbReference type="GO" id="GO:0044550">
    <property type="term" value="P:secondary metabolite biosynthetic process"/>
    <property type="evidence" value="ECO:0007669"/>
    <property type="project" value="TreeGrafter"/>
</dbReference>
<protein>
    <recommendedName>
        <fullName evidence="13">Polyketide synthase</fullName>
    </recommendedName>
</protein>
<dbReference type="InterPro" id="IPR049900">
    <property type="entry name" value="PKS_mFAS_DH"/>
</dbReference>
<dbReference type="InterPro" id="IPR016036">
    <property type="entry name" value="Malonyl_transacylase_ACP-bd"/>
</dbReference>
<dbReference type="InterPro" id="IPR042104">
    <property type="entry name" value="PKS_dehydratase_sf"/>
</dbReference>
<dbReference type="Pfam" id="PF00698">
    <property type="entry name" value="Acyl_transf_1"/>
    <property type="match status" value="1"/>
</dbReference>
<dbReference type="InterPro" id="IPR020843">
    <property type="entry name" value="ER"/>
</dbReference>
<dbReference type="Pfam" id="PF02801">
    <property type="entry name" value="Ketoacyl-synt_C"/>
    <property type="match status" value="1"/>
</dbReference>
<dbReference type="InterPro" id="IPR049551">
    <property type="entry name" value="PKS_DH_C"/>
</dbReference>
<dbReference type="PANTHER" id="PTHR43775:SF37">
    <property type="entry name" value="SI:DKEY-61P9.11"/>
    <property type="match status" value="1"/>
</dbReference>
<evidence type="ECO:0000256" key="3">
    <source>
        <dbReference type="ARBA" id="ARBA00022679"/>
    </source>
</evidence>
<evidence type="ECO:0000313" key="11">
    <source>
        <dbReference type="EMBL" id="CAH0057473.1"/>
    </source>
</evidence>
<keyword evidence="3" id="KW-0808">Transferase</keyword>
<dbReference type="GO" id="GO:0016491">
    <property type="term" value="F:oxidoreductase activity"/>
    <property type="evidence" value="ECO:0007669"/>
    <property type="project" value="UniProtKB-KW"/>
</dbReference>
<dbReference type="SMART" id="SM00829">
    <property type="entry name" value="PKS_ER"/>
    <property type="match status" value="1"/>
</dbReference>
<dbReference type="InterPro" id="IPR020806">
    <property type="entry name" value="PKS_PP-bd"/>
</dbReference>
<evidence type="ECO:0000313" key="12">
    <source>
        <dbReference type="Proteomes" id="UP000775872"/>
    </source>
</evidence>
<gene>
    <name evidence="11" type="ORF">CSOL1703_00007254</name>
</gene>
<dbReference type="SUPFAM" id="SSF53901">
    <property type="entry name" value="Thiolase-like"/>
    <property type="match status" value="1"/>
</dbReference>
<name>A0A9P0ES37_9HYPO</name>
<feature type="region of interest" description="C-terminal hotdog fold" evidence="6">
    <location>
        <begin position="1095"/>
        <end position="1249"/>
    </location>
</feature>
<dbReference type="SMART" id="SM00826">
    <property type="entry name" value="PKS_DH"/>
    <property type="match status" value="1"/>
</dbReference>
<keyword evidence="12" id="KW-1185">Reference proteome</keyword>
<proteinExistence type="predicted"/>
<dbReference type="InterPro" id="IPR001227">
    <property type="entry name" value="Ac_transferase_dom_sf"/>
</dbReference>
<dbReference type="CDD" id="cd05195">
    <property type="entry name" value="enoyl_red"/>
    <property type="match status" value="1"/>
</dbReference>
<dbReference type="GO" id="GO:0004312">
    <property type="term" value="F:fatty acid synthase activity"/>
    <property type="evidence" value="ECO:0007669"/>
    <property type="project" value="TreeGrafter"/>
</dbReference>
<feature type="domain" description="Ketosynthase family 3 (KS3)" evidence="9">
    <location>
        <begin position="10"/>
        <end position="438"/>
    </location>
</feature>
<dbReference type="GO" id="GO:0006633">
    <property type="term" value="P:fatty acid biosynthetic process"/>
    <property type="evidence" value="ECO:0007669"/>
    <property type="project" value="InterPro"/>
</dbReference>
<reference evidence="12" key="1">
    <citation type="submission" date="2019-06" db="EMBL/GenBank/DDBJ databases">
        <authorList>
            <person name="Broberg M."/>
        </authorList>
    </citation>
    <scope>NUCLEOTIDE SEQUENCE [LARGE SCALE GENOMIC DNA]</scope>
</reference>
<dbReference type="Proteomes" id="UP000775872">
    <property type="component" value="Unassembled WGS sequence"/>
</dbReference>
<dbReference type="PROSITE" id="PS52004">
    <property type="entry name" value="KS3_2"/>
    <property type="match status" value="1"/>
</dbReference>
<feature type="transmembrane region" description="Helical" evidence="7">
    <location>
        <begin position="2152"/>
        <end position="2172"/>
    </location>
</feature>
<feature type="region of interest" description="N-terminal hotdog fold" evidence="6">
    <location>
        <begin position="941"/>
        <end position="1082"/>
    </location>
</feature>
<dbReference type="InterPro" id="IPR032821">
    <property type="entry name" value="PKS_assoc"/>
</dbReference>
<evidence type="ECO:0000256" key="6">
    <source>
        <dbReference type="PROSITE-ProRule" id="PRU01363"/>
    </source>
</evidence>
<dbReference type="PROSITE" id="PS00606">
    <property type="entry name" value="KS3_1"/>
    <property type="match status" value="1"/>
</dbReference>
<dbReference type="Pfam" id="PF16197">
    <property type="entry name" value="KAsynt_C_assoc"/>
    <property type="match status" value="1"/>
</dbReference>
<dbReference type="SUPFAM" id="SSF50129">
    <property type="entry name" value="GroES-like"/>
    <property type="match status" value="1"/>
</dbReference>
<dbReference type="Gene3D" id="3.90.180.10">
    <property type="entry name" value="Medium-chain alcohol dehydrogenases, catalytic domain"/>
    <property type="match status" value="1"/>
</dbReference>
<dbReference type="Pfam" id="PF00550">
    <property type="entry name" value="PP-binding"/>
    <property type="match status" value="1"/>
</dbReference>
<dbReference type="SUPFAM" id="SSF55048">
    <property type="entry name" value="Probable ACP-binding domain of malonyl-CoA ACP transacylase"/>
    <property type="match status" value="1"/>
</dbReference>
<dbReference type="CDD" id="cd00833">
    <property type="entry name" value="PKS"/>
    <property type="match status" value="1"/>
</dbReference>
<evidence type="ECO:0000256" key="5">
    <source>
        <dbReference type="ARBA" id="ARBA00023268"/>
    </source>
</evidence>
<dbReference type="SMART" id="SM00822">
    <property type="entry name" value="PKS_KR"/>
    <property type="match status" value="1"/>
</dbReference>
<evidence type="ECO:0000259" key="10">
    <source>
        <dbReference type="PROSITE" id="PS52019"/>
    </source>
</evidence>
<accession>A0A9P0ES37</accession>
<dbReference type="InterPro" id="IPR014030">
    <property type="entry name" value="Ketoacyl_synth_N"/>
</dbReference>
<keyword evidence="5" id="KW-0511">Multifunctional enzyme</keyword>
<dbReference type="Gene3D" id="3.40.50.720">
    <property type="entry name" value="NAD(P)-binding Rossmann-like Domain"/>
    <property type="match status" value="2"/>
</dbReference>
<dbReference type="InterPro" id="IPR036291">
    <property type="entry name" value="NAD(P)-bd_dom_sf"/>
</dbReference>
<dbReference type="InterPro" id="IPR050091">
    <property type="entry name" value="PKS_NRPS_Biosynth_Enz"/>
</dbReference>
<dbReference type="InterPro" id="IPR009081">
    <property type="entry name" value="PP-bd_ACP"/>
</dbReference>
<dbReference type="OrthoDB" id="329835at2759"/>
<dbReference type="SMART" id="SM00827">
    <property type="entry name" value="PKS_AT"/>
    <property type="match status" value="1"/>
</dbReference>
<dbReference type="InterPro" id="IPR018201">
    <property type="entry name" value="Ketoacyl_synth_AS"/>
</dbReference>
<dbReference type="InterPro" id="IPR057326">
    <property type="entry name" value="KR_dom"/>
</dbReference>
<reference evidence="11 12" key="2">
    <citation type="submission" date="2021-10" db="EMBL/GenBank/DDBJ databases">
        <authorList>
            <person name="Piombo E."/>
        </authorList>
    </citation>
    <scope>NUCLEOTIDE SEQUENCE [LARGE SCALE GENOMIC DNA]</scope>
</reference>
<dbReference type="PROSITE" id="PS52019">
    <property type="entry name" value="PKS_MFAS_DH"/>
    <property type="match status" value="1"/>
</dbReference>
<dbReference type="InterPro" id="IPR011032">
    <property type="entry name" value="GroES-like_sf"/>
</dbReference>
<dbReference type="SUPFAM" id="SSF47336">
    <property type="entry name" value="ACP-like"/>
    <property type="match status" value="1"/>
</dbReference>
<dbReference type="SMART" id="SM00823">
    <property type="entry name" value="PKS_PP"/>
    <property type="match status" value="1"/>
</dbReference>
<dbReference type="InterPro" id="IPR020807">
    <property type="entry name" value="PKS_DH"/>
</dbReference>
<evidence type="ECO:0000256" key="1">
    <source>
        <dbReference type="ARBA" id="ARBA00022450"/>
    </source>
</evidence>
<dbReference type="Gene3D" id="3.40.47.10">
    <property type="match status" value="1"/>
</dbReference>
<feature type="active site" description="Proton donor; for dehydratase activity" evidence="6">
    <location>
        <position position="1160"/>
    </location>
</feature>
<keyword evidence="4" id="KW-0560">Oxidoreductase</keyword>
<keyword evidence="7" id="KW-0812">Transmembrane</keyword>
<keyword evidence="7" id="KW-0472">Membrane</keyword>
<feature type="domain" description="PKS/mFAS DH" evidence="10">
    <location>
        <begin position="941"/>
        <end position="1249"/>
    </location>
</feature>
<dbReference type="PANTHER" id="PTHR43775">
    <property type="entry name" value="FATTY ACID SYNTHASE"/>
    <property type="match status" value="1"/>
</dbReference>
<dbReference type="Gene3D" id="3.10.129.110">
    <property type="entry name" value="Polyketide synthase dehydratase"/>
    <property type="match status" value="1"/>
</dbReference>
<dbReference type="InterPro" id="IPR049552">
    <property type="entry name" value="PKS_DH_N"/>
</dbReference>
<dbReference type="Gene3D" id="1.10.1200.10">
    <property type="entry name" value="ACP-like"/>
    <property type="match status" value="1"/>
</dbReference>
<dbReference type="InterPro" id="IPR016035">
    <property type="entry name" value="Acyl_Trfase/lysoPLipase"/>
</dbReference>
<dbReference type="SUPFAM" id="SSF52151">
    <property type="entry name" value="FabD/lysophospholipase-like"/>
    <property type="match status" value="1"/>
</dbReference>
<dbReference type="GO" id="GO:0031177">
    <property type="term" value="F:phosphopantetheine binding"/>
    <property type="evidence" value="ECO:0007669"/>
    <property type="project" value="InterPro"/>
</dbReference>
<evidence type="ECO:0000256" key="4">
    <source>
        <dbReference type="ARBA" id="ARBA00023002"/>
    </source>
</evidence>
<dbReference type="InterPro" id="IPR020841">
    <property type="entry name" value="PKS_Beta-ketoAc_synthase_dom"/>
</dbReference>
<evidence type="ECO:0000256" key="7">
    <source>
        <dbReference type="SAM" id="Phobius"/>
    </source>
</evidence>
<evidence type="ECO:0008006" key="13">
    <source>
        <dbReference type="Google" id="ProtNLM"/>
    </source>
</evidence>
<keyword evidence="1" id="KW-0596">Phosphopantetheine</keyword>
<dbReference type="Pfam" id="PF21089">
    <property type="entry name" value="PKS_DH_N"/>
    <property type="match status" value="1"/>
</dbReference>
<dbReference type="PROSITE" id="PS50075">
    <property type="entry name" value="CARRIER"/>
    <property type="match status" value="1"/>
</dbReference>
<dbReference type="EMBL" id="CABFOC020000074">
    <property type="protein sequence ID" value="CAH0057473.1"/>
    <property type="molecule type" value="Genomic_DNA"/>
</dbReference>
<dbReference type="Pfam" id="PF00109">
    <property type="entry name" value="ketoacyl-synt"/>
    <property type="match status" value="1"/>
</dbReference>
<sequence>MSSPNMQQGPEPVAIIGMGCRMPGGVHNPHDLWQLLMSRGIANTDRVPSSRFNIDGYLHQSLERPGSFNVSGGYFLDDDLQGFEPKVFSLSPVEALWMDPQQKKLLEVVYEAFESSGTKLQDVAGKKTGCYIGNFTQDFQHMAGKEPDFNHKVVANGVDPGMVANRLSYVFDLKGPSMMLNTACSSSLYALDLACKAIAAGQCDSAIVGGTNLIIAPDQQMNTARMGVMSRTNQSHTFDVTADGYGRAEGVGALYIKPLSAALENGDPIRAIIRSTASNFNGRGTGGITHPSVDGQARVMRAAYEMARLDPKDTFYVECHGTGTPVGDPIEVKAVHRAMGTTRSSDNPVMVGSVKPNIGHSESASSMGTLIKAVLSLENGVIPPTAGITKLNPSIPWDDVNVRVVMEPTPFPTSMPYRRIGVSAFGYGGTNSHAILESYDDAAHSFGRRSNWIQSVPALNGNGTNGVTIDRPHLLLFSAHDEVTLKHILTNHSTSCNDAKMVDLSYTLAARRTKHSKRAFVIARKHTLEADIAGADANITSEPKAPATPAFVFTGQGSQWAAMGATLIDDFPSFRQSIQKLDQHLATLCHPPSWKIESVLKEPEETSLINEAEFSQPICTALQIALVDLLARWGIKPAATVGHSSGEMGAAYAAGRISAQDAITAAYYRGIAAASLKTNGAMLAVGLGAEESQKYIDESIAKGKVVVACHNSPSSSTLSGDRDGIESLKAILDENKVFARVLKTGGKAYHSHFMKDGALTYADYLEKETNITTTPFQKKPWFSSLKAKAIRDDEGPVPDSYWVDNLNNPVLFNQAVKLMLESMPEVNTLIEVGPHSSLEGPLRQICQAAKKKDVIYFPTLKRKENSTEQLFRLAGRLWANDGDMDLSAVTGLEKVSEQGEIFTERGTLLVDLPSYHWTYSKKYFAESRISKEHRGMKEPRHDILGRRVPGTSALEPMWRNILRQGDLPWLVQHKVAGEVLMPGAGYLALAIEAMTQINDQAEEPLVVESFTIRNLAIATATVIPDDDTGTETIFVMRPLTRKLEVSADHKTGQWYEFALSCYSYGTWKEAVRGKIAINVKGPAAIQPPQPLPETPDKMEYLDWLNKLRALGIELGPVFHHISNIYSDGKSHAARGDMKIAKECGLMEGESRYALHPTVLDSIVQPATFVAHNGVIDDLRTGTIPTHFGEVTVYPPTDDQIAKEGALKVWATNVGNRAFSCSCELIAHDGSLIAEFSDCDSLLYSAAVPPEYQGYLQKDLYQKMDYKIDVDYLKWADEAGALSSDTLVTVLSALIFKDPTKRVLALDESLIPQLLRTESLLKINVAAGSQEIAESINRQYSYSDAFDVIQFDLKSSDPSTLATKYDLAVFSASEVPEQQILDRIRGVLTDKGQLLLHVSGSFELEKWQEALKSSGFSGTQLSLSGGTILTRVVGLPNGHTNGDANGHANGASTPNKPTVSIIYKEEPTAFVSKVSEELISQGWEIRLQKLDSYKPVEAERVVMLADAEGPLLATLEEAQLEILKGITESVQSIVWVTCGGLMSGDKPEFGMAEGFARVIRAEKTSLDLVTVDYDVEQTSNARVATFVADILRRQQDLGKNGENEYCLQCGAVYVGRLVADRGLNRQFAPDSGEAVTLYQRDGPSVRASISEGVISYRADRRERAVGADEVKVHVEAIGLSAEDGSDGRTFLNHELAGTVISVGENVTHIEPGSKVIGFAVDNLSTYQVTPSNLVQPLTTSASMVEAATIPSAFSTVIYGLEELAKAEEGETVAIVDGMGAVGLAAIQWCKLLGVLVVVIATSDSTEGLLLEQGLVPKERIVLAVGGGLSAKLKVATGGKGIDVLLCSATSDETIITECGRNLAHSARVVSCGATDEQSEALADLPVIKMRLSVFHFDLVDLLRHRPRVVARQVSQSTPTLQKCVDAFEKGNIKPLTPISIIKPPKIEHFIQSGPQELSSGKRVLSYGEDVSFNALPSTMPLKFREDATYLMVGCLGGLGVHIALWMAERGANHLAFVSRGGTAKAEAAQTVQTLIDIGVDVKILRADIQNKKELSDALEQVDENFPIRGVINAATVLRDGLFRNMSFQDWRAVASTKMVGTWNLHEIFSEPGQLDFFVVTSSVTATLGSSGQANYGAANRFLDHLCHHRQVRGLPAVSLILPAIFGIGYLLAFPEIAKSIRSKGMYGIWKQEMLEAFEVAMTPHSLVPDVYHIVVGVQPRRYGPAIKAASGDISLEGEMRLSWILQAIKEQTGDTGSTQTEGATSGVSPLLAIQRAATIEEAAEAVTDILARRLARLMMMELDSIHTTGKSVASHGLDSMIGAEFRNWIFREFKVDVPFQQLLAGSLTVSELARTLSERVKESHK</sequence>
<feature type="domain" description="Carrier" evidence="8">
    <location>
        <begin position="2280"/>
        <end position="2359"/>
    </location>
</feature>
<keyword evidence="7" id="KW-1133">Transmembrane helix</keyword>
<dbReference type="InterPro" id="IPR013968">
    <property type="entry name" value="PKS_KR"/>
</dbReference>
<evidence type="ECO:0000256" key="2">
    <source>
        <dbReference type="ARBA" id="ARBA00022553"/>
    </source>
</evidence>